<dbReference type="AlphaFoldDB" id="A0A238UQ77"/>
<dbReference type="SUPFAM" id="SSF55846">
    <property type="entry name" value="N-acetylmuramoyl-L-alanine amidase-like"/>
    <property type="match status" value="1"/>
</dbReference>
<dbReference type="GO" id="GO:0008745">
    <property type="term" value="F:N-acetylmuramoyl-L-alanine amidase activity"/>
    <property type="evidence" value="ECO:0007669"/>
    <property type="project" value="InterPro"/>
</dbReference>
<keyword evidence="2" id="KW-0732">Signal</keyword>
<name>A0A238UQ77_9ACTN</name>
<dbReference type="OrthoDB" id="514320at2"/>
<dbReference type="PANTHER" id="PTHR11022">
    <property type="entry name" value="PEPTIDOGLYCAN RECOGNITION PROTEIN"/>
    <property type="match status" value="1"/>
</dbReference>
<dbReference type="SMART" id="SM00701">
    <property type="entry name" value="PGRP"/>
    <property type="match status" value="1"/>
</dbReference>
<dbReference type="Pfam" id="PF01510">
    <property type="entry name" value="Amidase_2"/>
    <property type="match status" value="1"/>
</dbReference>
<dbReference type="InterPro" id="IPR015510">
    <property type="entry name" value="PGRP"/>
</dbReference>
<sequence>MRRNRFVAAIAAATPAVALAIVALSSSTPDPLLQTFPLAPAGAGLRLVAETRGEVAELPERATKRFSLVGVTWDDPKAAADGTIQVRTRPAGDRNWTPWRALETDAPDASGGVDGARVRGASDPLWVGPSDGVQARVVDADGARELPAGLRVDLINPEAATSARQEMVPVADRQPRRINGVEIPARATPRMLTRTGWGADEKIVTEAPTYTGPVEVFFVHHTATGNDYSCASSTSIVRGIEAYQVKSKGWNDIGYNFLVDKCGTIFEGRRGGVDRNVLGAHTLGFNTNASAVAVIGDYRSAPISAAARLSVAQLAAYKLGAAGNAPAEQVAVTSGGGAKFAVGKRVILNRISGHRDAGVTECPGDALYAQLPAIRELAGGAPTGLRVAKVTGAVPWGATYFTRGAVTPLWVLTTPTQLLNRFDVYVDGALALSRAGGTRVGSLQLRPGLHHVAVQAVHLSGRTTTVTAKVYADVAPPAFTTLPAVSLTAGTVGSTAPIRLDWSATDPSGVGSVVVSGTSEASLDGDARSLTGTARVGARDEWTVAATDHAGNRRTASFSRTPVVLQESAATPTGSWRAVSGSGHLGGAAALAASAASALSWTFTGQSVGLVAAMSRTAGRVKVYIDNEFQGYADLRSTSAQYRRVVFTKSWPDTAVHTVKVLPEGTAARPAVTVDGLVYLR</sequence>
<dbReference type="GO" id="GO:0009253">
    <property type="term" value="P:peptidoglycan catabolic process"/>
    <property type="evidence" value="ECO:0007669"/>
    <property type="project" value="InterPro"/>
</dbReference>
<keyword evidence="5" id="KW-1185">Reference proteome</keyword>
<dbReference type="CDD" id="cd06583">
    <property type="entry name" value="PGRP"/>
    <property type="match status" value="1"/>
</dbReference>
<dbReference type="InterPro" id="IPR002502">
    <property type="entry name" value="Amidase_domain"/>
</dbReference>
<evidence type="ECO:0000256" key="1">
    <source>
        <dbReference type="ARBA" id="ARBA00007553"/>
    </source>
</evidence>
<evidence type="ECO:0000313" key="5">
    <source>
        <dbReference type="Proteomes" id="UP000198415"/>
    </source>
</evidence>
<dbReference type="RefSeq" id="WP_089290872.1">
    <property type="nucleotide sequence ID" value="NZ_BOMU01000016.1"/>
</dbReference>
<comment type="similarity">
    <text evidence="1">Belongs to the N-acetylmuramoyl-L-alanine amidase 2 family.</text>
</comment>
<gene>
    <name evidence="4" type="ORF">SAMN06264365_10118</name>
</gene>
<accession>A0A238UQ77</accession>
<dbReference type="EMBL" id="FZNR01000001">
    <property type="protein sequence ID" value="SNR24196.1"/>
    <property type="molecule type" value="Genomic_DNA"/>
</dbReference>
<reference evidence="4 5" key="1">
    <citation type="submission" date="2017-06" db="EMBL/GenBank/DDBJ databases">
        <authorList>
            <person name="Kim H.J."/>
            <person name="Triplett B.A."/>
        </authorList>
    </citation>
    <scope>NUCLEOTIDE SEQUENCE [LARGE SCALE GENOMIC DNA]</scope>
    <source>
        <strain evidence="4 5">DSM 43151</strain>
    </source>
</reference>
<feature type="chain" id="PRO_5012669652" evidence="2">
    <location>
        <begin position="21"/>
        <end position="681"/>
    </location>
</feature>
<dbReference type="Gene3D" id="2.60.120.260">
    <property type="entry name" value="Galactose-binding domain-like"/>
    <property type="match status" value="1"/>
</dbReference>
<dbReference type="GO" id="GO:0008270">
    <property type="term" value="F:zinc ion binding"/>
    <property type="evidence" value="ECO:0007669"/>
    <property type="project" value="InterPro"/>
</dbReference>
<protein>
    <submittedName>
        <fullName evidence="4">Uncharacterized conserved protein, contains LGFP repeats</fullName>
    </submittedName>
</protein>
<dbReference type="Proteomes" id="UP000198415">
    <property type="component" value="Unassembled WGS sequence"/>
</dbReference>
<evidence type="ECO:0000256" key="2">
    <source>
        <dbReference type="SAM" id="SignalP"/>
    </source>
</evidence>
<dbReference type="InterPro" id="IPR036505">
    <property type="entry name" value="Amidase/PGRP_sf"/>
</dbReference>
<proteinExistence type="inferred from homology"/>
<feature type="domain" description="Peptidoglycan recognition protein family" evidence="3">
    <location>
        <begin position="189"/>
        <end position="337"/>
    </location>
</feature>
<feature type="signal peptide" evidence="2">
    <location>
        <begin position="1"/>
        <end position="20"/>
    </location>
</feature>
<dbReference type="Gene3D" id="3.40.80.10">
    <property type="entry name" value="Peptidoglycan recognition protein-like"/>
    <property type="match status" value="1"/>
</dbReference>
<dbReference type="InterPro" id="IPR006619">
    <property type="entry name" value="PGRP_domain_met/bac"/>
</dbReference>
<organism evidence="4 5">
    <name type="scientific">Actinoplanes regularis</name>
    <dbReference type="NCBI Taxonomy" id="52697"/>
    <lineage>
        <taxon>Bacteria</taxon>
        <taxon>Bacillati</taxon>
        <taxon>Actinomycetota</taxon>
        <taxon>Actinomycetes</taxon>
        <taxon>Micromonosporales</taxon>
        <taxon>Micromonosporaceae</taxon>
        <taxon>Actinoplanes</taxon>
    </lineage>
</organism>
<evidence type="ECO:0000313" key="4">
    <source>
        <dbReference type="EMBL" id="SNR24196.1"/>
    </source>
</evidence>
<dbReference type="PANTHER" id="PTHR11022:SF41">
    <property type="entry name" value="PEPTIDOGLYCAN-RECOGNITION PROTEIN LC-RELATED"/>
    <property type="match status" value="1"/>
</dbReference>
<evidence type="ECO:0000259" key="3">
    <source>
        <dbReference type="SMART" id="SM00701"/>
    </source>
</evidence>